<keyword evidence="3 5" id="KW-0560">Oxidoreductase</keyword>
<dbReference type="PROSITE" id="PS00671">
    <property type="entry name" value="D_2_HYDROXYACID_DH_3"/>
    <property type="match status" value="1"/>
</dbReference>
<dbReference type="InterPro" id="IPR006139">
    <property type="entry name" value="D-isomer_2_OHA_DH_cat_dom"/>
</dbReference>
<dbReference type="PANTHER" id="PTHR42789">
    <property type="entry name" value="D-ISOMER SPECIFIC 2-HYDROXYACID DEHYDROGENASE FAMILY PROTEIN (AFU_ORTHOLOGUE AFUA_6G10090)"/>
    <property type="match status" value="1"/>
</dbReference>
<dbReference type="Pfam" id="PF00389">
    <property type="entry name" value="2-Hacid_dh"/>
    <property type="match status" value="1"/>
</dbReference>
<name>A0A7W4LQ63_9GAMM</name>
<dbReference type="GO" id="GO:0051287">
    <property type="term" value="F:NAD binding"/>
    <property type="evidence" value="ECO:0007669"/>
    <property type="project" value="InterPro"/>
</dbReference>
<dbReference type="GO" id="GO:0008652">
    <property type="term" value="P:amino acid biosynthetic process"/>
    <property type="evidence" value="ECO:0007669"/>
    <property type="project" value="UniProtKB-KW"/>
</dbReference>
<reference evidence="8 9" key="1">
    <citation type="submission" date="2020-08" db="EMBL/GenBank/DDBJ databases">
        <authorList>
            <person name="Kim C.M."/>
        </authorList>
    </citation>
    <scope>NUCLEOTIDE SEQUENCE [LARGE SCALE GENOMIC DNA]</scope>
    <source>
        <strain evidence="8 9">UL070</strain>
    </source>
</reference>
<dbReference type="Gene3D" id="3.40.50.720">
    <property type="entry name" value="NAD(P)-binding Rossmann-like Domain"/>
    <property type="match status" value="2"/>
</dbReference>
<dbReference type="Pfam" id="PF02826">
    <property type="entry name" value="2-Hacid_dh_C"/>
    <property type="match status" value="1"/>
</dbReference>
<gene>
    <name evidence="8" type="ORF">H3H51_19025</name>
</gene>
<feature type="domain" description="D-isomer specific 2-hydroxyacid dehydrogenase NAD-binding" evidence="7">
    <location>
        <begin position="119"/>
        <end position="296"/>
    </location>
</feature>
<evidence type="ECO:0000259" key="7">
    <source>
        <dbReference type="Pfam" id="PF02826"/>
    </source>
</evidence>
<evidence type="ECO:0000256" key="3">
    <source>
        <dbReference type="ARBA" id="ARBA00023002"/>
    </source>
</evidence>
<dbReference type="RefSeq" id="WP_183090653.1">
    <property type="nucleotide sequence ID" value="NZ_JACJUD010000007.1"/>
</dbReference>
<dbReference type="InterPro" id="IPR029753">
    <property type="entry name" value="D-isomer_DH_CS"/>
</dbReference>
<dbReference type="SUPFAM" id="SSF51735">
    <property type="entry name" value="NAD(P)-binding Rossmann-fold domains"/>
    <property type="match status" value="1"/>
</dbReference>
<protein>
    <submittedName>
        <fullName evidence="8">Phosphoglycerate dehydrogenase</fullName>
    </submittedName>
</protein>
<dbReference type="PROSITE" id="PS00065">
    <property type="entry name" value="D_2_HYDROXYACID_DH_1"/>
    <property type="match status" value="1"/>
</dbReference>
<sequence>MPEQTARKVLVTQRFFDPESLAYLRSQGCEVHIAELAEGQGDGDLSQEQLLALLVDVDAWIVGHAWITAELLAQLPRLQVIARRGVGYERVDVDAVRSSGKVATIAVGGNDASVADHALAMMLALGRRLGDSKARMVSGDWAIALGSDLYGKTVGIIGLGRIGRGVAKRLAGFDARVLAYSPHPDWNYGREAGVTYVDLTTLLVESDYVTLHAPLQDGTRFLIDALALSRMKSTAVLINTARGGLVDDRALLEALLDETIAGAGLDVFLSETDPTYRATTEALLALPNVVATPHSGASTHEGLQRTNLIAAQCAVAVLDGATPPASCVIADGRGHGAGGQ</sequence>
<evidence type="ECO:0000313" key="8">
    <source>
        <dbReference type="EMBL" id="MBB2497122.1"/>
    </source>
</evidence>
<dbReference type="InterPro" id="IPR006140">
    <property type="entry name" value="D-isomer_DH_NAD-bd"/>
</dbReference>
<dbReference type="PANTHER" id="PTHR42789:SF1">
    <property type="entry name" value="D-ISOMER SPECIFIC 2-HYDROXYACID DEHYDROGENASE FAMILY PROTEIN (AFU_ORTHOLOGUE AFUA_6G10090)"/>
    <property type="match status" value="1"/>
</dbReference>
<keyword evidence="9" id="KW-1185">Reference proteome</keyword>
<feature type="domain" description="D-isomer specific 2-hydroxyacid dehydrogenase catalytic" evidence="6">
    <location>
        <begin position="9"/>
        <end position="324"/>
    </location>
</feature>
<proteinExistence type="inferred from homology"/>
<keyword evidence="2" id="KW-0028">Amino-acid biosynthesis</keyword>
<evidence type="ECO:0000313" key="9">
    <source>
        <dbReference type="Proteomes" id="UP000542720"/>
    </source>
</evidence>
<evidence type="ECO:0000256" key="2">
    <source>
        <dbReference type="ARBA" id="ARBA00022605"/>
    </source>
</evidence>
<dbReference type="InterPro" id="IPR050857">
    <property type="entry name" value="D-2-hydroxyacid_DH"/>
</dbReference>
<dbReference type="CDD" id="cd12172">
    <property type="entry name" value="PGDH_like_2"/>
    <property type="match status" value="1"/>
</dbReference>
<comment type="similarity">
    <text evidence="1 5">Belongs to the D-isomer specific 2-hydroxyacid dehydrogenase family.</text>
</comment>
<accession>A0A7W4LQ63</accession>
<dbReference type="Proteomes" id="UP000542720">
    <property type="component" value="Unassembled WGS sequence"/>
</dbReference>
<evidence type="ECO:0000256" key="4">
    <source>
        <dbReference type="ARBA" id="ARBA00023027"/>
    </source>
</evidence>
<dbReference type="GO" id="GO:0016616">
    <property type="term" value="F:oxidoreductase activity, acting on the CH-OH group of donors, NAD or NADP as acceptor"/>
    <property type="evidence" value="ECO:0007669"/>
    <property type="project" value="InterPro"/>
</dbReference>
<evidence type="ECO:0000259" key="6">
    <source>
        <dbReference type="Pfam" id="PF00389"/>
    </source>
</evidence>
<comment type="caution">
    <text evidence="8">The sequence shown here is derived from an EMBL/GenBank/DDBJ whole genome shotgun (WGS) entry which is preliminary data.</text>
</comment>
<keyword evidence="4" id="KW-0520">NAD</keyword>
<organism evidence="8 9">
    <name type="scientific">Aquipseudomonas ullengensis</name>
    <dbReference type="NCBI Taxonomy" id="2759166"/>
    <lineage>
        <taxon>Bacteria</taxon>
        <taxon>Pseudomonadati</taxon>
        <taxon>Pseudomonadota</taxon>
        <taxon>Gammaproteobacteria</taxon>
        <taxon>Pseudomonadales</taxon>
        <taxon>Pseudomonadaceae</taxon>
        <taxon>Aquipseudomonas</taxon>
    </lineage>
</organism>
<dbReference type="EMBL" id="JACJUD010000007">
    <property type="protein sequence ID" value="MBB2497122.1"/>
    <property type="molecule type" value="Genomic_DNA"/>
</dbReference>
<dbReference type="InterPro" id="IPR029752">
    <property type="entry name" value="D-isomer_DH_CS1"/>
</dbReference>
<evidence type="ECO:0000256" key="5">
    <source>
        <dbReference type="RuleBase" id="RU003719"/>
    </source>
</evidence>
<dbReference type="InterPro" id="IPR036291">
    <property type="entry name" value="NAD(P)-bd_dom_sf"/>
</dbReference>
<evidence type="ECO:0000256" key="1">
    <source>
        <dbReference type="ARBA" id="ARBA00005854"/>
    </source>
</evidence>
<dbReference type="SUPFAM" id="SSF52283">
    <property type="entry name" value="Formate/glycerate dehydrogenase catalytic domain-like"/>
    <property type="match status" value="1"/>
</dbReference>
<dbReference type="FunFam" id="3.40.50.720:FF:000203">
    <property type="entry name" value="D-3-phosphoglycerate dehydrogenase (SerA)"/>
    <property type="match status" value="1"/>
</dbReference>
<dbReference type="AlphaFoldDB" id="A0A7W4LQ63"/>